<keyword evidence="3" id="KW-0274">FAD</keyword>
<reference evidence="7" key="1">
    <citation type="journal article" date="2021" name="Nat. Commun.">
        <title>Genetic determinants of endophytism in the Arabidopsis root mycobiome.</title>
        <authorList>
            <person name="Mesny F."/>
            <person name="Miyauchi S."/>
            <person name="Thiergart T."/>
            <person name="Pickel B."/>
            <person name="Atanasova L."/>
            <person name="Karlsson M."/>
            <person name="Huettel B."/>
            <person name="Barry K.W."/>
            <person name="Haridas S."/>
            <person name="Chen C."/>
            <person name="Bauer D."/>
            <person name="Andreopoulos W."/>
            <person name="Pangilinan J."/>
            <person name="LaButti K."/>
            <person name="Riley R."/>
            <person name="Lipzen A."/>
            <person name="Clum A."/>
            <person name="Drula E."/>
            <person name="Henrissat B."/>
            <person name="Kohler A."/>
            <person name="Grigoriev I.V."/>
            <person name="Martin F.M."/>
            <person name="Hacquard S."/>
        </authorList>
    </citation>
    <scope>NUCLEOTIDE SEQUENCE</scope>
    <source>
        <strain evidence="7">MPI-CAGE-CH-0235</strain>
    </source>
</reference>
<protein>
    <recommendedName>
        <fullName evidence="6">FAD-binding domain-containing protein</fullName>
    </recommendedName>
</protein>
<comment type="similarity">
    <text evidence="1">Belongs to the paxM FAD-dependent monooxygenase family.</text>
</comment>
<keyword evidence="5" id="KW-0503">Monooxygenase</keyword>
<dbReference type="AlphaFoldDB" id="A0A8K0SXC9"/>
<dbReference type="EMBL" id="JAGPNK010000003">
    <property type="protein sequence ID" value="KAH7324225.1"/>
    <property type="molecule type" value="Genomic_DNA"/>
</dbReference>
<accession>A0A8K0SXC9</accession>
<evidence type="ECO:0000256" key="4">
    <source>
        <dbReference type="ARBA" id="ARBA00023002"/>
    </source>
</evidence>
<organism evidence="7 8">
    <name type="scientific">Stachybotrys elegans</name>
    <dbReference type="NCBI Taxonomy" id="80388"/>
    <lineage>
        <taxon>Eukaryota</taxon>
        <taxon>Fungi</taxon>
        <taxon>Dikarya</taxon>
        <taxon>Ascomycota</taxon>
        <taxon>Pezizomycotina</taxon>
        <taxon>Sordariomycetes</taxon>
        <taxon>Hypocreomycetidae</taxon>
        <taxon>Hypocreales</taxon>
        <taxon>Stachybotryaceae</taxon>
        <taxon>Stachybotrys</taxon>
    </lineage>
</organism>
<feature type="domain" description="FAD-binding" evidence="6">
    <location>
        <begin position="20"/>
        <end position="376"/>
    </location>
</feature>
<evidence type="ECO:0000256" key="5">
    <source>
        <dbReference type="ARBA" id="ARBA00023033"/>
    </source>
</evidence>
<comment type="caution">
    <text evidence="7">The sequence shown here is derived from an EMBL/GenBank/DDBJ whole genome shotgun (WGS) entry which is preliminary data.</text>
</comment>
<evidence type="ECO:0000313" key="7">
    <source>
        <dbReference type="EMBL" id="KAH7324225.1"/>
    </source>
</evidence>
<dbReference type="GO" id="GO:0071949">
    <property type="term" value="F:FAD binding"/>
    <property type="evidence" value="ECO:0007669"/>
    <property type="project" value="InterPro"/>
</dbReference>
<name>A0A8K0SXC9_9HYPO</name>
<dbReference type="OrthoDB" id="1878542at2759"/>
<evidence type="ECO:0000313" key="8">
    <source>
        <dbReference type="Proteomes" id="UP000813444"/>
    </source>
</evidence>
<sequence length="454" mass="49753">METLRDNYPHAGRMAVRPLHVVVVGAGITGLTAGLALRRTGHSVTILEQAPQISEVGAGLQMAPNATRILSRLGVLESVVRKMTMITRASLRRYDDEEVTASPGMPMVGFKFGAPAGVIHRGDLQRILLDAAEASGCKIITGRAVQAVDPCFLPRILAVNKDNGSMEWYQGDVIIAADGIKSSIRRQMAHQLGFSNELIPTGDAAYRLLIPREKVLNNNSLLELMDGSTGMRYMGPGGHIVGYPIKQNTLYNLVLIHPSKEKSGSQDEEIWERRGNRDEMLAYFKNWCPTIQAWLSLTDDEVVDWPLKTMKPLPTWVQGEVALAGDACHPMLPYIAQGAANGIEDAAVLATAFTCTDNIPEALALYQDVRKLRADTIAASASITGASLHLPDGEMQRKRDQMLRAQAAMLKSGVKSDDKWSDAKSQEFMWSTDVMMETITAWEKIVGSREVSRV</sequence>
<gene>
    <name evidence="7" type="ORF">B0I35DRAFT_348493</name>
</gene>
<dbReference type="SUPFAM" id="SSF54373">
    <property type="entry name" value="FAD-linked reductases, C-terminal domain"/>
    <property type="match status" value="1"/>
</dbReference>
<keyword evidence="2" id="KW-0285">Flavoprotein</keyword>
<proteinExistence type="inferred from homology"/>
<dbReference type="PANTHER" id="PTHR13789">
    <property type="entry name" value="MONOOXYGENASE"/>
    <property type="match status" value="1"/>
</dbReference>
<dbReference type="GO" id="GO:0004497">
    <property type="term" value="F:monooxygenase activity"/>
    <property type="evidence" value="ECO:0007669"/>
    <property type="project" value="UniProtKB-KW"/>
</dbReference>
<evidence type="ECO:0000256" key="1">
    <source>
        <dbReference type="ARBA" id="ARBA00007992"/>
    </source>
</evidence>
<dbReference type="Gene3D" id="3.50.50.60">
    <property type="entry name" value="FAD/NAD(P)-binding domain"/>
    <property type="match status" value="1"/>
</dbReference>
<evidence type="ECO:0000256" key="2">
    <source>
        <dbReference type="ARBA" id="ARBA00022630"/>
    </source>
</evidence>
<keyword evidence="4" id="KW-0560">Oxidoreductase</keyword>
<dbReference type="InterPro" id="IPR002938">
    <property type="entry name" value="FAD-bd"/>
</dbReference>
<dbReference type="PANTHER" id="PTHR13789:SF147">
    <property type="entry name" value="PUTATIVE (AFU_ORTHOLOGUE AFUA_2G01950)-RELATED"/>
    <property type="match status" value="1"/>
</dbReference>
<dbReference type="Pfam" id="PF01494">
    <property type="entry name" value="FAD_binding_3"/>
    <property type="match status" value="1"/>
</dbReference>
<evidence type="ECO:0000259" key="6">
    <source>
        <dbReference type="Pfam" id="PF01494"/>
    </source>
</evidence>
<keyword evidence="8" id="KW-1185">Reference proteome</keyword>
<dbReference type="Proteomes" id="UP000813444">
    <property type="component" value="Unassembled WGS sequence"/>
</dbReference>
<dbReference type="PRINTS" id="PR00420">
    <property type="entry name" value="RNGMNOXGNASE"/>
</dbReference>
<evidence type="ECO:0000256" key="3">
    <source>
        <dbReference type="ARBA" id="ARBA00022827"/>
    </source>
</evidence>
<dbReference type="InterPro" id="IPR036188">
    <property type="entry name" value="FAD/NAD-bd_sf"/>
</dbReference>
<dbReference type="InterPro" id="IPR050493">
    <property type="entry name" value="FAD-dep_Monooxygenase_BioMet"/>
</dbReference>
<dbReference type="SUPFAM" id="SSF51905">
    <property type="entry name" value="FAD/NAD(P)-binding domain"/>
    <property type="match status" value="1"/>
</dbReference>